<dbReference type="OrthoDB" id="2974133at2"/>
<evidence type="ECO:0000313" key="3">
    <source>
        <dbReference type="EMBL" id="TGY89703.1"/>
    </source>
</evidence>
<comment type="caution">
    <text evidence="3">The sequence shown here is derived from an EMBL/GenBank/DDBJ whole genome shotgun (WGS) entry which is preliminary data.</text>
</comment>
<evidence type="ECO:0000313" key="4">
    <source>
        <dbReference type="Proteomes" id="UP000308054"/>
    </source>
</evidence>
<keyword evidence="1" id="KW-0812">Transmembrane</keyword>
<sequence length="150" mass="16631">MLFAPLALSSLLVVITLVIHLFGLMGLMRVMRARARDLRPMESAAGQTLMVLLVVLGLFAIHTVQIWLYAIVYDALGVVPTFEAALYYSICSFTTVGYGDVVLDADWRLMGAIESANGFLLLGWSTAFLISVVSRLRSIEFDWLERREGA</sequence>
<evidence type="ECO:0000259" key="2">
    <source>
        <dbReference type="Pfam" id="PF07885"/>
    </source>
</evidence>
<keyword evidence="3" id="KW-0407">Ion channel</keyword>
<dbReference type="AlphaFoldDB" id="A0A4S2H2J9"/>
<dbReference type="RefSeq" id="WP_135994202.1">
    <property type="nucleotide sequence ID" value="NZ_CP071057.1"/>
</dbReference>
<keyword evidence="4" id="KW-1185">Reference proteome</keyword>
<dbReference type="Gene3D" id="1.10.287.70">
    <property type="match status" value="1"/>
</dbReference>
<keyword evidence="1" id="KW-1133">Transmembrane helix</keyword>
<feature type="transmembrane region" description="Helical" evidence="1">
    <location>
        <begin position="6"/>
        <end position="28"/>
    </location>
</feature>
<evidence type="ECO:0000256" key="1">
    <source>
        <dbReference type="SAM" id="Phobius"/>
    </source>
</evidence>
<feature type="domain" description="Potassium channel" evidence="2">
    <location>
        <begin position="65"/>
        <end position="134"/>
    </location>
</feature>
<dbReference type="EMBL" id="SRXW01000001">
    <property type="protein sequence ID" value="TGY89703.1"/>
    <property type="molecule type" value="Genomic_DNA"/>
</dbReference>
<gene>
    <name evidence="3" type="ORF">E5163_00755</name>
</gene>
<feature type="transmembrane region" description="Helical" evidence="1">
    <location>
        <begin position="49"/>
        <end position="72"/>
    </location>
</feature>
<dbReference type="Pfam" id="PF07885">
    <property type="entry name" value="Ion_trans_2"/>
    <property type="match status" value="1"/>
</dbReference>
<name>A0A4S2H2J9_9PROT</name>
<dbReference type="InterPro" id="IPR013099">
    <property type="entry name" value="K_chnl_dom"/>
</dbReference>
<proteinExistence type="predicted"/>
<dbReference type="SUPFAM" id="SSF81324">
    <property type="entry name" value="Voltage-gated potassium channels"/>
    <property type="match status" value="1"/>
</dbReference>
<feature type="transmembrane region" description="Helical" evidence="1">
    <location>
        <begin position="115"/>
        <end position="134"/>
    </location>
</feature>
<protein>
    <submittedName>
        <fullName evidence="3">Two pore domain potassium channel family protein</fullName>
    </submittedName>
</protein>
<dbReference type="Proteomes" id="UP000308054">
    <property type="component" value="Unassembled WGS sequence"/>
</dbReference>
<reference evidence="3 4" key="1">
    <citation type="journal article" date="2017" name="Int. J. Syst. Evol. Microbiol.">
        <title>Marinicauda algicola sp. nov., isolated from a marine red alga Rhodosorus marinus.</title>
        <authorList>
            <person name="Jeong S.E."/>
            <person name="Jeon S.H."/>
            <person name="Chun B.H."/>
            <person name="Kim D.W."/>
            <person name="Jeon C.O."/>
        </authorList>
    </citation>
    <scope>NUCLEOTIDE SEQUENCE [LARGE SCALE GENOMIC DNA]</scope>
    <source>
        <strain evidence="3 4">JCM 31718</strain>
    </source>
</reference>
<accession>A0A4S2H2J9</accession>
<keyword evidence="1" id="KW-0472">Membrane</keyword>
<organism evidence="3 4">
    <name type="scientific">Marinicauda algicola</name>
    <dbReference type="NCBI Taxonomy" id="2029849"/>
    <lineage>
        <taxon>Bacteria</taxon>
        <taxon>Pseudomonadati</taxon>
        <taxon>Pseudomonadota</taxon>
        <taxon>Alphaproteobacteria</taxon>
        <taxon>Maricaulales</taxon>
        <taxon>Maricaulaceae</taxon>
        <taxon>Marinicauda</taxon>
    </lineage>
</organism>
<keyword evidence="3" id="KW-0813">Transport</keyword>
<keyword evidence="3" id="KW-0406">Ion transport</keyword>
<dbReference type="GO" id="GO:0034220">
    <property type="term" value="P:monoatomic ion transmembrane transport"/>
    <property type="evidence" value="ECO:0007669"/>
    <property type="project" value="UniProtKB-KW"/>
</dbReference>